<dbReference type="InterPro" id="IPR029028">
    <property type="entry name" value="Alpha/beta_knot_MTases"/>
</dbReference>
<keyword evidence="8" id="KW-1185">Reference proteome</keyword>
<evidence type="ECO:0000256" key="6">
    <source>
        <dbReference type="HAMAP-Rule" id="MF_00658"/>
    </source>
</evidence>
<dbReference type="EMBL" id="CP035281">
    <property type="protein sequence ID" value="QAT44005.1"/>
    <property type="molecule type" value="Genomic_DNA"/>
</dbReference>
<evidence type="ECO:0000313" key="7">
    <source>
        <dbReference type="EMBL" id="QAT44005.1"/>
    </source>
</evidence>
<comment type="function">
    <text evidence="6">Specifically methylates the pseudouridine at position 1915 (m3Psi1915) in 23S rRNA.</text>
</comment>
<dbReference type="CDD" id="cd18081">
    <property type="entry name" value="RlmH-like"/>
    <property type="match status" value="1"/>
</dbReference>
<dbReference type="InterPro" id="IPR003742">
    <property type="entry name" value="RlmH-like"/>
</dbReference>
<evidence type="ECO:0000256" key="4">
    <source>
        <dbReference type="ARBA" id="ARBA00022691"/>
    </source>
</evidence>
<dbReference type="EC" id="2.1.1.177" evidence="6"/>
<dbReference type="Proteomes" id="UP000287601">
    <property type="component" value="Chromosome"/>
</dbReference>
<dbReference type="RefSeq" id="WP_128746712.1">
    <property type="nucleotide sequence ID" value="NZ_CP035281.1"/>
</dbReference>
<reference evidence="7 8" key="1">
    <citation type="submission" date="2019-01" db="EMBL/GenBank/DDBJ databases">
        <title>Draft genomes of a novel of Aminipila strains.</title>
        <authorList>
            <person name="Ma S."/>
        </authorList>
    </citation>
    <scope>NUCLEOTIDE SEQUENCE [LARGE SCALE GENOMIC DNA]</scope>
    <source>
        <strain evidence="8">JN-39</strain>
    </source>
</reference>
<dbReference type="Pfam" id="PF02590">
    <property type="entry name" value="SPOUT_MTase"/>
    <property type="match status" value="1"/>
</dbReference>
<keyword evidence="4 6" id="KW-0949">S-adenosyl-L-methionine</keyword>
<keyword evidence="2 6" id="KW-0489">Methyltransferase</keyword>
<dbReference type="PANTHER" id="PTHR33603:SF1">
    <property type="entry name" value="RIBOSOMAL RNA LARGE SUBUNIT METHYLTRANSFERASE H"/>
    <property type="match status" value="1"/>
</dbReference>
<feature type="binding site" evidence="6">
    <location>
        <begin position="127"/>
        <end position="132"/>
    </location>
    <ligand>
        <name>S-adenosyl-L-methionine</name>
        <dbReference type="ChEBI" id="CHEBI:59789"/>
    </ligand>
</feature>
<proteinExistence type="inferred from homology"/>
<evidence type="ECO:0000256" key="3">
    <source>
        <dbReference type="ARBA" id="ARBA00022679"/>
    </source>
</evidence>
<evidence type="ECO:0000256" key="2">
    <source>
        <dbReference type="ARBA" id="ARBA00022603"/>
    </source>
</evidence>
<organism evidence="7 8">
    <name type="scientific">Aminipila luticellarii</name>
    <dbReference type="NCBI Taxonomy" id="2507160"/>
    <lineage>
        <taxon>Bacteria</taxon>
        <taxon>Bacillati</taxon>
        <taxon>Bacillota</taxon>
        <taxon>Clostridia</taxon>
        <taxon>Peptostreptococcales</taxon>
        <taxon>Anaerovoracaceae</taxon>
        <taxon>Aminipila</taxon>
    </lineage>
</organism>
<feature type="binding site" evidence="6">
    <location>
        <position position="76"/>
    </location>
    <ligand>
        <name>S-adenosyl-L-methionine</name>
        <dbReference type="ChEBI" id="CHEBI:59789"/>
    </ligand>
</feature>
<accession>A0A410PYP7</accession>
<dbReference type="NCBIfam" id="NF000985">
    <property type="entry name" value="PRK00103.1-3"/>
    <property type="match status" value="1"/>
</dbReference>
<keyword evidence="1 6" id="KW-0698">rRNA processing</keyword>
<dbReference type="HAMAP" id="MF_00658">
    <property type="entry name" value="23SrRNA_methyltr_H"/>
    <property type="match status" value="1"/>
</dbReference>
<name>A0A410PYP7_9FIRM</name>
<protein>
    <recommendedName>
        <fullName evidence="6">Ribosomal RNA large subunit methyltransferase H</fullName>
        <ecNumber evidence="6">2.1.1.177</ecNumber>
    </recommendedName>
    <alternativeName>
        <fullName evidence="6">23S rRNA (pseudouridine1915-N3)-methyltransferase</fullName>
    </alternativeName>
    <alternativeName>
        <fullName evidence="6">23S rRNA m3Psi1915 methyltransferase</fullName>
    </alternativeName>
    <alternativeName>
        <fullName evidence="6">rRNA (pseudouridine-N3-)-methyltransferase RlmH</fullName>
    </alternativeName>
</protein>
<dbReference type="GO" id="GO:0005737">
    <property type="term" value="C:cytoplasm"/>
    <property type="evidence" value="ECO:0007669"/>
    <property type="project" value="UniProtKB-SubCell"/>
</dbReference>
<dbReference type="PIRSF" id="PIRSF004505">
    <property type="entry name" value="MT_bac"/>
    <property type="match status" value="1"/>
</dbReference>
<dbReference type="KEGG" id="amij:EQM06_12670"/>
<sequence length="159" mass="18113">MNITVICIGKLKEKYWVSAIEEYSKRLSKYCTLSIDELKEERLPDNASEAEEEAVKAAEGKSILKRIKKEAYVISLEIKGNQLSSEKLADKINQLGLEGKSDLVFVIGGSLGLAEEVSQRADYKLSFSAMTFPHQMMRVFLLEQIYRAFKINKKEAYHK</sequence>
<comment type="catalytic activity">
    <reaction evidence="6">
        <text>pseudouridine(1915) in 23S rRNA + S-adenosyl-L-methionine = N(3)-methylpseudouridine(1915) in 23S rRNA + S-adenosyl-L-homocysteine + H(+)</text>
        <dbReference type="Rhea" id="RHEA:42752"/>
        <dbReference type="Rhea" id="RHEA-COMP:10221"/>
        <dbReference type="Rhea" id="RHEA-COMP:10222"/>
        <dbReference type="ChEBI" id="CHEBI:15378"/>
        <dbReference type="ChEBI" id="CHEBI:57856"/>
        <dbReference type="ChEBI" id="CHEBI:59789"/>
        <dbReference type="ChEBI" id="CHEBI:65314"/>
        <dbReference type="ChEBI" id="CHEBI:74486"/>
        <dbReference type="EC" id="2.1.1.177"/>
    </reaction>
</comment>
<evidence type="ECO:0000313" key="8">
    <source>
        <dbReference type="Proteomes" id="UP000287601"/>
    </source>
</evidence>
<dbReference type="GO" id="GO:0070038">
    <property type="term" value="F:rRNA (pseudouridine-N3-)-methyltransferase activity"/>
    <property type="evidence" value="ECO:0007669"/>
    <property type="project" value="UniProtKB-UniRule"/>
</dbReference>
<comment type="subcellular location">
    <subcellularLocation>
        <location evidence="6">Cytoplasm</location>
    </subcellularLocation>
</comment>
<dbReference type="NCBIfam" id="TIGR00246">
    <property type="entry name" value="tRNA_RlmH_YbeA"/>
    <property type="match status" value="1"/>
</dbReference>
<dbReference type="InterPro" id="IPR029026">
    <property type="entry name" value="tRNA_m1G_MTases_N"/>
</dbReference>
<dbReference type="SUPFAM" id="SSF75217">
    <property type="entry name" value="alpha/beta knot"/>
    <property type="match status" value="1"/>
</dbReference>
<comment type="similarity">
    <text evidence="5 6">Belongs to the RNA methyltransferase RlmH family.</text>
</comment>
<feature type="binding site" evidence="6">
    <location>
        <position position="108"/>
    </location>
    <ligand>
        <name>S-adenosyl-L-methionine</name>
        <dbReference type="ChEBI" id="CHEBI:59789"/>
    </ligand>
</feature>
<dbReference type="Gene3D" id="3.40.1280.10">
    <property type="match status" value="1"/>
</dbReference>
<keyword evidence="3 6" id="KW-0808">Transferase</keyword>
<evidence type="ECO:0000256" key="5">
    <source>
        <dbReference type="ARBA" id="ARBA00038303"/>
    </source>
</evidence>
<evidence type="ECO:0000256" key="1">
    <source>
        <dbReference type="ARBA" id="ARBA00022552"/>
    </source>
</evidence>
<dbReference type="PANTHER" id="PTHR33603">
    <property type="entry name" value="METHYLTRANSFERASE"/>
    <property type="match status" value="1"/>
</dbReference>
<keyword evidence="6" id="KW-0963">Cytoplasm</keyword>
<gene>
    <name evidence="6 7" type="primary">rlmH</name>
    <name evidence="7" type="ORF">EQM06_12670</name>
</gene>
<comment type="subunit">
    <text evidence="6">Homodimer.</text>
</comment>
<dbReference type="OrthoDB" id="9806643at2"/>
<dbReference type="AlphaFoldDB" id="A0A410PYP7"/>